<sequence>MLLSIGIPLITFTQYIEVERSVSFLSTQNFILTDTITNEPINIDYTSTILWSIYLLGVVLFLFRFLKNLFQLNQKIRKNVKFKNKEFTNVLLNDLVHPHTFLNYIFLNKTNYENNQLPDEVLLHEETHAKQKHTIDILFIEFLQITFWFNPLLYVIKKDIKLNHEFLADHAVLKRGVNKSTYQKILLAFATPNNYIKNHSSLANSINYLLIKKRFTVMKIQTSKTVFWFRSLLLLPILCVLIYGFSQHKVVEKPVEIHETEVTEAMIQEYIEFIDKYEKTKIIDFLVYERIVAIYELMSDKQRNTVKKYPDNMIPSLAKVKYKIPIENEFNQWKNSEKFAIWINGRSVKNTELDNYKATDFKYYTSSFVHNNARSKKYPQPYQNHLYTEKGFEETYLKYGINKFRRLFDEYKKLDDINDFEKQLIKVQLEKLYKSLSNQDIKKYNIKNPATLNVFKKNINKDTIPKNIESYVQARTYVLNFIKKQDIDYPLGYLTLSETEQKYFNKLYRLMSDEYMKLSESERKSAPLQIAPPPSPKEYELIDGKFHKKKVVGTFPPPPPPLSPLPKNPSKALIELKKKYDEQQEIYGKLISSLINEKKGTTEELRKASVHVTNLYKEYSAMAEKEKDKRNKSKVEGFPPPPPPLSPLPKNPSKALLELKKKYDQEIAIYGKLIGSFISEKKGTTEELRKASVHVTNLYKEYSAMAKKEKEN</sequence>
<dbReference type="CDD" id="cd07341">
    <property type="entry name" value="M56_BlaR1_MecR1_like"/>
    <property type="match status" value="1"/>
</dbReference>
<accession>A0ABT8VTC6</accession>
<feature type="transmembrane region" description="Helical" evidence="2">
    <location>
        <begin position="48"/>
        <end position="66"/>
    </location>
</feature>
<name>A0ABT8VTC6_9FLAO</name>
<keyword evidence="2" id="KW-0472">Membrane</keyword>
<protein>
    <submittedName>
        <fullName evidence="4">M56 family metallopeptidase</fullName>
    </submittedName>
</protein>
<keyword evidence="2" id="KW-0812">Transmembrane</keyword>
<gene>
    <name evidence="4" type="ORF">QVZ41_10080</name>
</gene>
<evidence type="ECO:0000259" key="3">
    <source>
        <dbReference type="Pfam" id="PF05569"/>
    </source>
</evidence>
<evidence type="ECO:0000313" key="5">
    <source>
        <dbReference type="Proteomes" id="UP001168642"/>
    </source>
</evidence>
<dbReference type="InterPro" id="IPR008756">
    <property type="entry name" value="Peptidase_M56"/>
</dbReference>
<comment type="caution">
    <text evidence="4">The sequence shown here is derived from an EMBL/GenBank/DDBJ whole genome shotgun (WGS) entry which is preliminary data.</text>
</comment>
<dbReference type="EMBL" id="JAUMIT010000004">
    <property type="protein sequence ID" value="MDO3695192.1"/>
    <property type="molecule type" value="Genomic_DNA"/>
</dbReference>
<reference evidence="4" key="1">
    <citation type="submission" date="2023-07" db="EMBL/GenBank/DDBJ databases">
        <title>Wenyingzhuangia sp. chi5 genome sequencing and assembly.</title>
        <authorList>
            <person name="Park S."/>
        </authorList>
    </citation>
    <scope>NUCLEOTIDE SEQUENCE</scope>
    <source>
        <strain evidence="4">Chi5</strain>
    </source>
</reference>
<dbReference type="PANTHER" id="PTHR34978">
    <property type="entry name" value="POSSIBLE SENSOR-TRANSDUCER PROTEIN BLAR"/>
    <property type="match status" value="1"/>
</dbReference>
<feature type="domain" description="Peptidase M56" evidence="3">
    <location>
        <begin position="119"/>
        <end position="214"/>
    </location>
</feature>
<evidence type="ECO:0000256" key="1">
    <source>
        <dbReference type="SAM" id="MobiDB-lite"/>
    </source>
</evidence>
<proteinExistence type="predicted"/>
<evidence type="ECO:0000313" key="4">
    <source>
        <dbReference type="EMBL" id="MDO3695192.1"/>
    </source>
</evidence>
<dbReference type="Proteomes" id="UP001168642">
    <property type="component" value="Unassembled WGS sequence"/>
</dbReference>
<evidence type="ECO:0000256" key="2">
    <source>
        <dbReference type="SAM" id="Phobius"/>
    </source>
</evidence>
<dbReference type="Pfam" id="PF05569">
    <property type="entry name" value="Peptidase_M56"/>
    <property type="match status" value="1"/>
</dbReference>
<dbReference type="PANTHER" id="PTHR34978:SF3">
    <property type="entry name" value="SLR0241 PROTEIN"/>
    <property type="match status" value="1"/>
</dbReference>
<dbReference type="InterPro" id="IPR052173">
    <property type="entry name" value="Beta-lactam_resp_regulator"/>
</dbReference>
<feature type="region of interest" description="Disordered" evidence="1">
    <location>
        <begin position="623"/>
        <end position="652"/>
    </location>
</feature>
<keyword evidence="2" id="KW-1133">Transmembrane helix</keyword>
<organism evidence="4 5">
    <name type="scientific">Wenyingzhuangia gilva</name>
    <dbReference type="NCBI Taxonomy" id="3057677"/>
    <lineage>
        <taxon>Bacteria</taxon>
        <taxon>Pseudomonadati</taxon>
        <taxon>Bacteroidota</taxon>
        <taxon>Flavobacteriia</taxon>
        <taxon>Flavobacteriales</taxon>
        <taxon>Flavobacteriaceae</taxon>
        <taxon>Wenyingzhuangia</taxon>
    </lineage>
</organism>
<feature type="compositionally biased region" description="Basic and acidic residues" evidence="1">
    <location>
        <begin position="623"/>
        <end position="635"/>
    </location>
</feature>
<feature type="compositionally biased region" description="Pro residues" evidence="1">
    <location>
        <begin position="638"/>
        <end position="650"/>
    </location>
</feature>
<feature type="transmembrane region" description="Helical" evidence="2">
    <location>
        <begin position="227"/>
        <end position="245"/>
    </location>
</feature>
<keyword evidence="5" id="KW-1185">Reference proteome</keyword>